<sequence>MDARPTFLPALVLSATEEYHRDHVVPRQIHRDRSAVARGLVAELVLGGAVSVRSGRVEVLDPAAVECLAAPCGRAILATLSRDLGVEDMLAAIEGPAYTVAWTAVQRGHAARKGLFRGWVLKSPEFTFFWHRMLAAAHQGGTPDDGRAAALWTILDEAGLHRDQLDKPGLQPRSPCPESLTGLLLRGDAPHHRASSRRRLRR</sequence>
<comment type="caution">
    <text evidence="2">The sequence shown here is derived from an EMBL/GenBank/DDBJ whole genome shotgun (WGS) entry which is preliminary data.</text>
</comment>
<keyword evidence="3" id="KW-1185">Reference proteome</keyword>
<reference evidence="2 3" key="1">
    <citation type="submission" date="2017-07" db="EMBL/GenBank/DDBJ databases">
        <title>Amycolatopsis alba DSM 44262 Genome sequencing and assembly.</title>
        <authorList>
            <person name="Kaur N."/>
            <person name="Mayilraj S."/>
        </authorList>
    </citation>
    <scope>NUCLEOTIDE SEQUENCE [LARGE SCALE GENOMIC DNA]</scope>
    <source>
        <strain evidence="2 3">DSM 44262</strain>
    </source>
</reference>
<dbReference type="EMBL" id="NMQU01000158">
    <property type="protein sequence ID" value="OXM43149.1"/>
    <property type="molecule type" value="Genomic_DNA"/>
</dbReference>
<evidence type="ECO:0000313" key="2">
    <source>
        <dbReference type="EMBL" id="OXM43149.1"/>
    </source>
</evidence>
<proteinExistence type="predicted"/>
<accession>A0A229R9J3</accession>
<gene>
    <name evidence="2" type="ORF">CFP75_39810</name>
</gene>
<feature type="region of interest" description="Disordered" evidence="1">
    <location>
        <begin position="165"/>
        <end position="202"/>
    </location>
</feature>
<organism evidence="2 3">
    <name type="scientific">Amycolatopsis alba DSM 44262</name>
    <dbReference type="NCBI Taxonomy" id="1125972"/>
    <lineage>
        <taxon>Bacteria</taxon>
        <taxon>Bacillati</taxon>
        <taxon>Actinomycetota</taxon>
        <taxon>Actinomycetes</taxon>
        <taxon>Pseudonocardiales</taxon>
        <taxon>Pseudonocardiaceae</taxon>
        <taxon>Amycolatopsis</taxon>
    </lineage>
</organism>
<protein>
    <submittedName>
        <fullName evidence="2">Uncharacterized protein</fullName>
    </submittedName>
</protein>
<name>A0A229R9J3_AMYAL</name>
<evidence type="ECO:0000313" key="3">
    <source>
        <dbReference type="Proteomes" id="UP000215563"/>
    </source>
</evidence>
<dbReference type="AlphaFoldDB" id="A0A229R9J3"/>
<dbReference type="Proteomes" id="UP000215563">
    <property type="component" value="Unassembled WGS sequence"/>
</dbReference>
<evidence type="ECO:0000256" key="1">
    <source>
        <dbReference type="SAM" id="MobiDB-lite"/>
    </source>
</evidence>
<feature type="compositionally biased region" description="Basic residues" evidence="1">
    <location>
        <begin position="192"/>
        <end position="202"/>
    </location>
</feature>